<organism evidence="3 4">
    <name type="scientific">Polaribacter atrinae</name>
    <dbReference type="NCBI Taxonomy" id="1333662"/>
    <lineage>
        <taxon>Bacteria</taxon>
        <taxon>Pseudomonadati</taxon>
        <taxon>Bacteroidota</taxon>
        <taxon>Flavobacteriia</taxon>
        <taxon>Flavobacteriales</taxon>
        <taxon>Flavobacteriaceae</taxon>
    </lineage>
</organism>
<dbReference type="EMBL" id="LVWE01000003">
    <property type="protein sequence ID" value="OAD46467.1"/>
    <property type="molecule type" value="Genomic_DNA"/>
</dbReference>
<evidence type="ECO:0000259" key="2">
    <source>
        <dbReference type="Pfam" id="PF04773"/>
    </source>
</evidence>
<keyword evidence="1" id="KW-0472">Membrane</keyword>
<dbReference type="PANTHER" id="PTHR30273:SF2">
    <property type="entry name" value="PROTEIN FECR"/>
    <property type="match status" value="1"/>
</dbReference>
<dbReference type="STRING" id="1333662.LPB303_02765"/>
<reference evidence="3 4" key="1">
    <citation type="submission" date="2016-02" db="EMBL/GenBank/DDBJ databases">
        <title>Draft genome sequence of Polaribacter atrinae KACC17473.</title>
        <authorList>
            <person name="Shin S.-K."/>
            <person name="Yi H."/>
        </authorList>
    </citation>
    <scope>NUCLEOTIDE SEQUENCE [LARGE SCALE GENOMIC DNA]</scope>
    <source>
        <strain evidence="3 4">KACC 17473</strain>
    </source>
</reference>
<dbReference type="AlphaFoldDB" id="A0A176TEW8"/>
<sequence>MKNENDILKWLNRENSDEELARLKETKDFKTIEKIAHYSTQIETPKVDVEKALADLKLKTKNTSKKGKVVSFNFNKFYKYAATLVVLLTTSYFLLFNNTNNSIFKTEFAETKNFQLPDNSEVVLNANSELSYAKESWQENRNLTLDGEAFFRVQKGKKFTVNTTIGAVTVLGTKFNVKERDNYFEVKTYEGLVSVAYKDTLVKLPKGTIFKVVNGVIDMKNTFDIKEKSWLQKESNFKSTALRFVLDEIENQFAYTIETTNVDLDILYSGGFTHTDINIALKSVTIPLQLSYKIDGKKITIFNYAK</sequence>
<dbReference type="Proteomes" id="UP000076923">
    <property type="component" value="Unassembled WGS sequence"/>
</dbReference>
<dbReference type="Gene3D" id="3.55.50.30">
    <property type="match status" value="1"/>
</dbReference>
<dbReference type="OrthoDB" id="1097347at2"/>
<dbReference type="RefSeq" id="WP_068447867.1">
    <property type="nucleotide sequence ID" value="NZ_CP150660.1"/>
</dbReference>
<evidence type="ECO:0000313" key="3">
    <source>
        <dbReference type="EMBL" id="OAD46467.1"/>
    </source>
</evidence>
<dbReference type="InterPro" id="IPR006860">
    <property type="entry name" value="FecR"/>
</dbReference>
<proteinExistence type="predicted"/>
<evidence type="ECO:0000313" key="4">
    <source>
        <dbReference type="Proteomes" id="UP000076923"/>
    </source>
</evidence>
<feature type="domain" description="FecR protein" evidence="2">
    <location>
        <begin position="105"/>
        <end position="193"/>
    </location>
</feature>
<keyword evidence="1" id="KW-0812">Transmembrane</keyword>
<protein>
    <submittedName>
        <fullName evidence="3">Anti-sigma factor</fullName>
    </submittedName>
</protein>
<name>A0A176TEW8_9FLAO</name>
<gene>
    <name evidence="3" type="ORF">LPB303_02765</name>
</gene>
<dbReference type="PANTHER" id="PTHR30273">
    <property type="entry name" value="PERIPLASMIC SIGNAL SENSOR AND SIGMA FACTOR ACTIVATOR FECR-RELATED"/>
    <property type="match status" value="1"/>
</dbReference>
<feature type="transmembrane region" description="Helical" evidence="1">
    <location>
        <begin position="77"/>
        <end position="96"/>
    </location>
</feature>
<dbReference type="InterPro" id="IPR012373">
    <property type="entry name" value="Ferrdict_sens_TM"/>
</dbReference>
<dbReference type="Pfam" id="PF04773">
    <property type="entry name" value="FecR"/>
    <property type="match status" value="1"/>
</dbReference>
<keyword evidence="1" id="KW-1133">Transmembrane helix</keyword>
<evidence type="ECO:0000256" key="1">
    <source>
        <dbReference type="SAM" id="Phobius"/>
    </source>
</evidence>
<dbReference type="GO" id="GO:0016989">
    <property type="term" value="F:sigma factor antagonist activity"/>
    <property type="evidence" value="ECO:0007669"/>
    <property type="project" value="TreeGrafter"/>
</dbReference>
<comment type="caution">
    <text evidence="3">The sequence shown here is derived from an EMBL/GenBank/DDBJ whole genome shotgun (WGS) entry which is preliminary data.</text>
</comment>
<accession>A0A176TEW8</accession>
<keyword evidence="4" id="KW-1185">Reference proteome</keyword>
<dbReference type="Gene3D" id="2.60.120.1440">
    <property type="match status" value="1"/>
</dbReference>